<keyword evidence="6 12" id="KW-0479">Metal-binding</keyword>
<keyword evidence="11 12" id="KW-0804">Transcription</keyword>
<dbReference type="Proteomes" id="UP000292298">
    <property type="component" value="Unassembled WGS sequence"/>
</dbReference>
<dbReference type="InterPro" id="IPR050219">
    <property type="entry name" value="DnaG_primase"/>
</dbReference>
<evidence type="ECO:0000256" key="10">
    <source>
        <dbReference type="ARBA" id="ARBA00023125"/>
    </source>
</evidence>
<dbReference type="InterPro" id="IPR037068">
    <property type="entry name" value="DNA_primase_core_N_sf"/>
</dbReference>
<dbReference type="FunFam" id="3.90.580.10:FF:000001">
    <property type="entry name" value="DNA primase"/>
    <property type="match status" value="1"/>
</dbReference>
<dbReference type="GO" id="GO:0003899">
    <property type="term" value="F:DNA-directed RNA polymerase activity"/>
    <property type="evidence" value="ECO:0007669"/>
    <property type="project" value="UniProtKB-UniRule"/>
</dbReference>
<evidence type="ECO:0000256" key="2">
    <source>
        <dbReference type="ARBA" id="ARBA00022515"/>
    </source>
</evidence>
<dbReference type="Gene3D" id="1.10.860.10">
    <property type="entry name" value="DNAb Helicase, Chain A"/>
    <property type="match status" value="1"/>
</dbReference>
<comment type="subunit">
    <text evidence="12">Monomer. Interacts with DnaB.</text>
</comment>
<dbReference type="InterPro" id="IPR013173">
    <property type="entry name" value="DNA_primase_DnaG_DnaB-bd_dom"/>
</dbReference>
<evidence type="ECO:0000256" key="14">
    <source>
        <dbReference type="PIRSR" id="PIRSR002811-1"/>
    </source>
</evidence>
<dbReference type="PIRSF" id="PIRSF002811">
    <property type="entry name" value="DnaG"/>
    <property type="match status" value="1"/>
</dbReference>
<dbReference type="GO" id="GO:0008270">
    <property type="term" value="F:zinc ion binding"/>
    <property type="evidence" value="ECO:0007669"/>
    <property type="project" value="UniProtKB-UniRule"/>
</dbReference>
<dbReference type="GO" id="GO:0005737">
    <property type="term" value="C:cytoplasm"/>
    <property type="evidence" value="ECO:0007669"/>
    <property type="project" value="TreeGrafter"/>
</dbReference>
<dbReference type="InterPro" id="IPR013264">
    <property type="entry name" value="DNAG_N"/>
</dbReference>
<evidence type="ECO:0000256" key="5">
    <source>
        <dbReference type="ARBA" id="ARBA00022705"/>
    </source>
</evidence>
<dbReference type="Pfam" id="PF08278">
    <property type="entry name" value="DnaG_DnaB_bind"/>
    <property type="match status" value="1"/>
</dbReference>
<keyword evidence="7 12" id="KW-0863">Zinc-finger</keyword>
<accession>A0A4V2GJD3</accession>
<keyword evidence="18" id="KW-1185">Reference proteome</keyword>
<keyword evidence="1 12" id="KW-0240">DNA-directed RNA polymerase</keyword>
<evidence type="ECO:0000256" key="13">
    <source>
        <dbReference type="PIRNR" id="PIRNR002811"/>
    </source>
</evidence>
<evidence type="ECO:0000256" key="12">
    <source>
        <dbReference type="HAMAP-Rule" id="MF_00974"/>
    </source>
</evidence>
<comment type="similarity">
    <text evidence="12 13">Belongs to the DnaG primase family.</text>
</comment>
<keyword evidence="9" id="KW-0460">Magnesium</keyword>
<keyword evidence="3 12" id="KW-0808">Transferase</keyword>
<comment type="domain">
    <text evidence="12">Contains an N-terminal zinc-binding domain, a central core domain that contains the primase activity, and a C-terminal DnaB-binding domain.</text>
</comment>
<keyword evidence="10 12" id="KW-0238">DNA-binding</keyword>
<dbReference type="GO" id="GO:1990077">
    <property type="term" value="C:primosome complex"/>
    <property type="evidence" value="ECO:0007669"/>
    <property type="project" value="UniProtKB-KW"/>
</dbReference>
<feature type="compositionally biased region" description="Basic and acidic residues" evidence="15">
    <location>
        <begin position="430"/>
        <end position="443"/>
    </location>
</feature>
<dbReference type="InterPro" id="IPR019475">
    <property type="entry name" value="DNA_primase_DnaB-bd"/>
</dbReference>
<evidence type="ECO:0000256" key="1">
    <source>
        <dbReference type="ARBA" id="ARBA00022478"/>
    </source>
</evidence>
<comment type="function">
    <text evidence="12 13">RNA polymerase that catalyzes the synthesis of short RNA molecules used as primers for DNA polymerase during DNA replication.</text>
</comment>
<dbReference type="SMART" id="SM00493">
    <property type="entry name" value="TOPRIM"/>
    <property type="match status" value="1"/>
</dbReference>
<feature type="domain" description="Toprim" evidence="16">
    <location>
        <begin position="253"/>
        <end position="335"/>
    </location>
</feature>
<evidence type="ECO:0000256" key="9">
    <source>
        <dbReference type="ARBA" id="ARBA00022842"/>
    </source>
</evidence>
<dbReference type="SUPFAM" id="SSF117023">
    <property type="entry name" value="DNA primase DnaG, C-terminal domain"/>
    <property type="match status" value="1"/>
</dbReference>
<reference evidence="17 18" key="1">
    <citation type="submission" date="2019-02" db="EMBL/GenBank/DDBJ databases">
        <title>Genomic Encyclopedia of Type Strains, Phase IV (KMG-IV): sequencing the most valuable type-strain genomes for metagenomic binning, comparative biology and taxonomic classification.</title>
        <authorList>
            <person name="Goeker M."/>
        </authorList>
    </citation>
    <scope>NUCLEOTIDE SEQUENCE [LARGE SCALE GENOMIC DNA]</scope>
    <source>
        <strain evidence="17 18">DSM 21056</strain>
    </source>
</reference>
<dbReference type="InterPro" id="IPR006171">
    <property type="entry name" value="TOPRIM_dom"/>
</dbReference>
<evidence type="ECO:0000256" key="15">
    <source>
        <dbReference type="SAM" id="MobiDB-lite"/>
    </source>
</evidence>
<dbReference type="PROSITE" id="PS50880">
    <property type="entry name" value="TOPRIM"/>
    <property type="match status" value="1"/>
</dbReference>
<dbReference type="InterPro" id="IPR034151">
    <property type="entry name" value="TOPRIM_DnaG_bac"/>
</dbReference>
<dbReference type="FunFam" id="3.90.980.10:FF:000001">
    <property type="entry name" value="DNA primase"/>
    <property type="match status" value="1"/>
</dbReference>
<keyword evidence="4 12" id="KW-0548">Nucleotidyltransferase</keyword>
<dbReference type="SUPFAM" id="SSF56731">
    <property type="entry name" value="DNA primase core"/>
    <property type="match status" value="1"/>
</dbReference>
<evidence type="ECO:0000256" key="8">
    <source>
        <dbReference type="ARBA" id="ARBA00022833"/>
    </source>
</evidence>
<dbReference type="SUPFAM" id="SSF57783">
    <property type="entry name" value="Zinc beta-ribbon"/>
    <property type="match status" value="1"/>
</dbReference>
<sequence length="583" mass="65933">MAGRIPDSFIDELLARVDIVDVVGERVQLKRSGSNQHGLCPFHGEKTPSFTVSTDKQFYHCFGCGAHGSAIRFLMEYDRLDFREAVAQLAQMAGMEMPENTQDSGPQQNHAPLYALLERADRAYHHWLRQHPQRQRAIDYLRQRGLSGEIAQRFGIGFAPPGWDNLIGRLGVSDDLQRVGLVIERDGGRVYDRFRDRIMFPIRDRRGRTIGFGGRVLDDGEPKYLNSPETPVFHKGESLYGLYEVLQADRHPADIVVVEGYMDVVALAQNGLPRAVATLGTATSTRQIERLLKTSSDIIFCFDGDNAGRQAAWRALENALPTMRQGRQIRFLFLPEGEDPDSLVRSLGRSGFESRLQQATSLSDYLIERLEADTDMQSMDGRARFVEKALPLLQRLPPDVYRHMLCERLAGLARLDTDYLEGVVDGRETLNRDQQARRREPTGSDKSGVRRTPVRLAIALLLQSPALARLVDEVESLRGLDDLPGLPLLVQMVELARNEPHLNSGAILERFRDSEHESALWKLATWDHLVPAAGLEAEFADAMEQIRRITTERRLQHLNERLQAGTLTTDEWSEWIRIKQTGQ</sequence>
<dbReference type="Pfam" id="PF13155">
    <property type="entry name" value="Toprim_2"/>
    <property type="match status" value="1"/>
</dbReference>
<dbReference type="EC" id="2.7.7.101" evidence="12"/>
<keyword evidence="2 12" id="KW-0639">Primosome</keyword>
<feature type="region of interest" description="Disordered" evidence="15">
    <location>
        <begin position="430"/>
        <end position="449"/>
    </location>
</feature>
<dbReference type="FunFam" id="3.40.1360.10:FF:000002">
    <property type="entry name" value="DNA primase"/>
    <property type="match status" value="1"/>
</dbReference>
<feature type="zinc finger region" description="CHC2-type" evidence="12 14">
    <location>
        <begin position="40"/>
        <end position="64"/>
    </location>
</feature>
<protein>
    <recommendedName>
        <fullName evidence="12 13">DNA primase</fullName>
        <ecNumber evidence="12">2.7.7.101</ecNumber>
    </recommendedName>
</protein>
<dbReference type="InterPro" id="IPR006295">
    <property type="entry name" value="DNA_primase_DnaG"/>
</dbReference>
<evidence type="ECO:0000256" key="7">
    <source>
        <dbReference type="ARBA" id="ARBA00022771"/>
    </source>
</evidence>
<name>A0A4V2GJD3_9GAMM</name>
<evidence type="ECO:0000256" key="11">
    <source>
        <dbReference type="ARBA" id="ARBA00023163"/>
    </source>
</evidence>
<evidence type="ECO:0000313" key="17">
    <source>
        <dbReference type="EMBL" id="RZU99435.1"/>
    </source>
</evidence>
<comment type="cofactor">
    <cofactor evidence="12 13 14">
        <name>Zn(2+)</name>
        <dbReference type="ChEBI" id="CHEBI:29105"/>
    </cofactor>
    <text evidence="12 13 14">Binds 1 zinc ion per monomer.</text>
</comment>
<dbReference type="Pfam" id="PF08275">
    <property type="entry name" value="DNAG_N"/>
    <property type="match status" value="1"/>
</dbReference>
<dbReference type="SMART" id="SM00766">
    <property type="entry name" value="DnaG_DnaB_bind"/>
    <property type="match status" value="1"/>
</dbReference>
<keyword evidence="5 12" id="KW-0235">DNA replication</keyword>
<evidence type="ECO:0000313" key="18">
    <source>
        <dbReference type="Proteomes" id="UP000292298"/>
    </source>
</evidence>
<dbReference type="Gene3D" id="1.20.50.20">
    <property type="entry name" value="DnaG, RNA polymerase domain, helical bundle"/>
    <property type="match status" value="1"/>
</dbReference>
<dbReference type="InterPro" id="IPR002694">
    <property type="entry name" value="Znf_CHC2"/>
</dbReference>
<dbReference type="GO" id="GO:0003677">
    <property type="term" value="F:DNA binding"/>
    <property type="evidence" value="ECO:0007669"/>
    <property type="project" value="UniProtKB-KW"/>
</dbReference>
<evidence type="ECO:0000256" key="6">
    <source>
        <dbReference type="ARBA" id="ARBA00022723"/>
    </source>
</evidence>
<dbReference type="AlphaFoldDB" id="A0A4V2GJD3"/>
<evidence type="ECO:0000256" key="3">
    <source>
        <dbReference type="ARBA" id="ARBA00022679"/>
    </source>
</evidence>
<dbReference type="NCBIfam" id="TIGR01391">
    <property type="entry name" value="dnaG"/>
    <property type="match status" value="1"/>
</dbReference>
<keyword evidence="8 12" id="KW-0862">Zinc</keyword>
<organism evidence="17 18">
    <name type="scientific">Spiribacter vilamensis</name>
    <dbReference type="NCBI Taxonomy" id="531306"/>
    <lineage>
        <taxon>Bacteria</taxon>
        <taxon>Pseudomonadati</taxon>
        <taxon>Pseudomonadota</taxon>
        <taxon>Gammaproteobacteria</taxon>
        <taxon>Chromatiales</taxon>
        <taxon>Ectothiorhodospiraceae</taxon>
        <taxon>Spiribacter</taxon>
    </lineage>
</organism>
<dbReference type="PANTHER" id="PTHR30313">
    <property type="entry name" value="DNA PRIMASE"/>
    <property type="match status" value="1"/>
</dbReference>
<dbReference type="GO" id="GO:0006269">
    <property type="term" value="P:DNA replication, synthesis of primer"/>
    <property type="evidence" value="ECO:0007669"/>
    <property type="project" value="UniProtKB-UniRule"/>
</dbReference>
<dbReference type="HAMAP" id="MF_00974">
    <property type="entry name" value="DNA_primase_DnaG"/>
    <property type="match status" value="1"/>
</dbReference>
<comment type="catalytic activity">
    <reaction evidence="12">
        <text>ssDNA + n NTP = ssDNA/pppN(pN)n-1 hybrid + (n-1) diphosphate.</text>
        <dbReference type="EC" id="2.7.7.101"/>
    </reaction>
</comment>
<dbReference type="Gene3D" id="3.90.980.10">
    <property type="entry name" value="DNA primase, catalytic core, N-terminal domain"/>
    <property type="match status" value="1"/>
</dbReference>
<gene>
    <name evidence="12" type="primary">dnaG</name>
    <name evidence="17" type="ORF">EV698_1725</name>
</gene>
<dbReference type="InterPro" id="IPR030846">
    <property type="entry name" value="DnaG_bac"/>
</dbReference>
<evidence type="ECO:0000256" key="4">
    <source>
        <dbReference type="ARBA" id="ARBA00022695"/>
    </source>
</evidence>
<dbReference type="Pfam" id="PF10410">
    <property type="entry name" value="DnaB_bind"/>
    <property type="match status" value="1"/>
</dbReference>
<dbReference type="RefSeq" id="WP_130503666.1">
    <property type="nucleotide sequence ID" value="NZ_SHLI01000001.1"/>
</dbReference>
<dbReference type="OrthoDB" id="9803773at2"/>
<proteinExistence type="inferred from homology"/>
<dbReference type="Gene3D" id="3.40.1360.10">
    <property type="match status" value="1"/>
</dbReference>
<dbReference type="PANTHER" id="PTHR30313:SF2">
    <property type="entry name" value="DNA PRIMASE"/>
    <property type="match status" value="1"/>
</dbReference>
<dbReference type="Pfam" id="PF01807">
    <property type="entry name" value="Zn_ribbon_DnaG"/>
    <property type="match status" value="1"/>
</dbReference>
<evidence type="ECO:0000259" key="16">
    <source>
        <dbReference type="PROSITE" id="PS50880"/>
    </source>
</evidence>
<dbReference type="SMART" id="SM00400">
    <property type="entry name" value="ZnF_CHCC"/>
    <property type="match status" value="1"/>
</dbReference>
<dbReference type="Gene3D" id="3.90.580.10">
    <property type="entry name" value="Zinc finger, CHC2-type domain"/>
    <property type="match status" value="1"/>
</dbReference>
<dbReference type="InterPro" id="IPR036977">
    <property type="entry name" value="DNA_primase_Znf_CHC2"/>
</dbReference>
<dbReference type="CDD" id="cd03364">
    <property type="entry name" value="TOPRIM_DnaG_primases"/>
    <property type="match status" value="1"/>
</dbReference>
<comment type="caution">
    <text evidence="17">The sequence shown here is derived from an EMBL/GenBank/DDBJ whole genome shotgun (WGS) entry which is preliminary data.</text>
</comment>
<dbReference type="GO" id="GO:0000428">
    <property type="term" value="C:DNA-directed RNA polymerase complex"/>
    <property type="evidence" value="ECO:0007669"/>
    <property type="project" value="UniProtKB-KW"/>
</dbReference>
<dbReference type="EMBL" id="SHLI01000001">
    <property type="protein sequence ID" value="RZU99435.1"/>
    <property type="molecule type" value="Genomic_DNA"/>
</dbReference>
<dbReference type="InterPro" id="IPR016136">
    <property type="entry name" value="DNA_helicase_N/primase_C"/>
</dbReference>